<feature type="region of interest" description="Disordered" evidence="1">
    <location>
        <begin position="181"/>
        <end position="206"/>
    </location>
</feature>
<dbReference type="EMBL" id="JAKJXP020000050">
    <property type="protein sequence ID" value="KAK7751436.1"/>
    <property type="molecule type" value="Genomic_DNA"/>
</dbReference>
<gene>
    <name evidence="2" type="ORF">SLS62_006692</name>
</gene>
<feature type="region of interest" description="Disordered" evidence="1">
    <location>
        <begin position="127"/>
        <end position="168"/>
    </location>
</feature>
<evidence type="ECO:0000256" key="1">
    <source>
        <dbReference type="SAM" id="MobiDB-lite"/>
    </source>
</evidence>
<accession>A0AAN9UP42</accession>
<evidence type="ECO:0000313" key="2">
    <source>
        <dbReference type="EMBL" id="KAK7751436.1"/>
    </source>
</evidence>
<dbReference type="Proteomes" id="UP001320420">
    <property type="component" value="Unassembled WGS sequence"/>
</dbReference>
<organism evidence="2 3">
    <name type="scientific">Diatrype stigma</name>
    <dbReference type="NCBI Taxonomy" id="117547"/>
    <lineage>
        <taxon>Eukaryota</taxon>
        <taxon>Fungi</taxon>
        <taxon>Dikarya</taxon>
        <taxon>Ascomycota</taxon>
        <taxon>Pezizomycotina</taxon>
        <taxon>Sordariomycetes</taxon>
        <taxon>Xylariomycetidae</taxon>
        <taxon>Xylariales</taxon>
        <taxon>Diatrypaceae</taxon>
        <taxon>Diatrype</taxon>
    </lineage>
</organism>
<sequence>MLLVQQVIIWTPDKFWMLACRNCVVAEQEKTLGVSRLWVLGYKYLEGAETRLHLAGFQGKNPWDLGIEENLRQVLGRQVWQWFLFWVQPERVSRYGKYVDRDLPYAEFVIRHRTDFLMPPLTSVAVDDGSGTAASPTPVEAAYTSRRRQQRSSSAQHQPASSSTSHVQELVSPAVQPIITALPTPAGPAVKPARRRYELSWSTDSA</sequence>
<keyword evidence="3" id="KW-1185">Reference proteome</keyword>
<reference evidence="2 3" key="1">
    <citation type="submission" date="2024-02" db="EMBL/GenBank/DDBJ databases">
        <title>De novo assembly and annotation of 12 fungi associated with fruit tree decline syndrome in Ontario, Canada.</title>
        <authorList>
            <person name="Sulman M."/>
            <person name="Ellouze W."/>
            <person name="Ilyukhin E."/>
        </authorList>
    </citation>
    <scope>NUCLEOTIDE SEQUENCE [LARGE SCALE GENOMIC DNA]</scope>
    <source>
        <strain evidence="2 3">M11/M66-122</strain>
    </source>
</reference>
<feature type="compositionally biased region" description="Low complexity" evidence="1">
    <location>
        <begin position="151"/>
        <end position="166"/>
    </location>
</feature>
<evidence type="ECO:0000313" key="3">
    <source>
        <dbReference type="Proteomes" id="UP001320420"/>
    </source>
</evidence>
<name>A0AAN9UP42_9PEZI</name>
<dbReference type="AlphaFoldDB" id="A0AAN9UP42"/>
<proteinExistence type="predicted"/>
<protein>
    <submittedName>
        <fullName evidence="2">Uncharacterized protein</fullName>
    </submittedName>
</protein>
<comment type="caution">
    <text evidence="2">The sequence shown here is derived from an EMBL/GenBank/DDBJ whole genome shotgun (WGS) entry which is preliminary data.</text>
</comment>